<evidence type="ECO:0000256" key="1">
    <source>
        <dbReference type="SAM" id="MobiDB-lite"/>
    </source>
</evidence>
<feature type="region of interest" description="Disordered" evidence="1">
    <location>
        <begin position="916"/>
        <end position="936"/>
    </location>
</feature>
<feature type="compositionally biased region" description="Polar residues" evidence="1">
    <location>
        <begin position="402"/>
        <end position="421"/>
    </location>
</feature>
<feature type="compositionally biased region" description="Basic and acidic residues" evidence="1">
    <location>
        <begin position="90"/>
        <end position="100"/>
    </location>
</feature>
<dbReference type="Proteomes" id="UP001530400">
    <property type="component" value="Unassembled WGS sequence"/>
</dbReference>
<proteinExistence type="predicted"/>
<feature type="region of interest" description="Disordered" evidence="1">
    <location>
        <begin position="659"/>
        <end position="725"/>
    </location>
</feature>
<feature type="region of interest" description="Disordered" evidence="1">
    <location>
        <begin position="322"/>
        <end position="341"/>
    </location>
</feature>
<gene>
    <name evidence="2" type="ORF">ACHAWO_011006</name>
</gene>
<dbReference type="EMBL" id="JALLPJ020001237">
    <property type="protein sequence ID" value="KAL3773357.1"/>
    <property type="molecule type" value="Genomic_DNA"/>
</dbReference>
<feature type="compositionally biased region" description="Basic residues" evidence="1">
    <location>
        <begin position="16"/>
        <end position="28"/>
    </location>
</feature>
<feature type="compositionally biased region" description="Low complexity" evidence="1">
    <location>
        <begin position="61"/>
        <end position="84"/>
    </location>
</feature>
<dbReference type="PANTHER" id="PTHR43215">
    <property type="entry name" value="RADIAL SPOKE HEAD 1 HOMOLOG"/>
    <property type="match status" value="1"/>
</dbReference>
<feature type="compositionally biased region" description="Basic and acidic residues" evidence="1">
    <location>
        <begin position="371"/>
        <end position="400"/>
    </location>
</feature>
<feature type="compositionally biased region" description="Low complexity" evidence="1">
    <location>
        <begin position="790"/>
        <end position="805"/>
    </location>
</feature>
<feature type="compositionally biased region" description="Low complexity" evidence="1">
    <location>
        <begin position="222"/>
        <end position="244"/>
    </location>
</feature>
<feature type="compositionally biased region" description="Basic and acidic residues" evidence="1">
    <location>
        <begin position="173"/>
        <end position="182"/>
    </location>
</feature>
<evidence type="ECO:0000313" key="2">
    <source>
        <dbReference type="EMBL" id="KAL3773357.1"/>
    </source>
</evidence>
<name>A0ABD3NBK3_9STRA</name>
<feature type="compositionally biased region" description="Basic and acidic residues" evidence="1">
    <location>
        <begin position="587"/>
        <end position="596"/>
    </location>
</feature>
<feature type="compositionally biased region" description="Basic and acidic residues" evidence="1">
    <location>
        <begin position="551"/>
        <end position="560"/>
    </location>
</feature>
<feature type="compositionally biased region" description="Pro residues" evidence="1">
    <location>
        <begin position="808"/>
        <end position="817"/>
    </location>
</feature>
<feature type="region of interest" description="Disordered" evidence="1">
    <location>
        <begin position="537"/>
        <end position="564"/>
    </location>
</feature>
<feature type="compositionally biased region" description="Polar residues" evidence="1">
    <location>
        <begin position="1013"/>
        <end position="1026"/>
    </location>
</feature>
<feature type="compositionally biased region" description="Basic and acidic residues" evidence="1">
    <location>
        <begin position="1034"/>
        <end position="1044"/>
    </location>
</feature>
<feature type="compositionally biased region" description="Basic and acidic residues" evidence="1">
    <location>
        <begin position="288"/>
        <end position="311"/>
    </location>
</feature>
<feature type="region of interest" description="Disordered" evidence="1">
    <location>
        <begin position="1223"/>
        <end position="1244"/>
    </location>
</feature>
<sequence>MFPLPVKHPSPGQKIGTKHTTMRSKSRGPKSSSSNPRPIIDMSSVKPFSQHGGGAGGGGSTAFTRTTAATSSSEESRAAQSTRSARSRHSYHEPRRESRGAHPSGSASVRRRSKSRPRDAASSLSMASSLASSPRSPRSPRGASMSRSNRGRSQSRPREKSSTAARGRSMSIVRKEAQDSSRGRSMSLVRTELPDSRRGKSRPRTEVRGRSLGPESLRGRSQSRSRTALNSSSKSTSSSGTVHASRSRSRARISSIRKSRCESMETMEEEREEDMSDRNLVYQSNSNNRREDALSGSRNDGRRSLSRKRDPAVDVLEAVNAAAATSDRSRGKSLSRNRGDGNAAAAAIAAALNEKKKANQPHVNSKAKSHSFHDTGRKCALEHHIRNDASRRTSQFDRKSSRSVSPLRTKSNTAQRYTSSRPADASVTSLNSSASSNFSAYDRRIAQHLEAAASTAGSRRSSMKNNSSEMALCEKGTDSSNALLNADGCCALHPFIQLKMKLPSGTWKTLAETCVVCYEEENAGRAAVNKISSAASKFHTRRSTESGASRPKVESQERKTRASVAVMELRESGEFSLTPSFLEDDDESKKTREDNSSRGSANSFVEHKTKTSVACSSKASRSDRKSSPRPELPPFEVSFPNKISGFDEEQSLDLSKHSAHTLEQDDVKSVKSSATYRRNHNQDDMKSVRSSATARIHHTKEQDDTKSVKSTATARMKRSSTESNTIDMSLVDAVVESAMQKIKSMDEIQSIPSKTQPEAVPVVARSNPPPPPPPRSQSSKNLNKSQRKMSSNISVNHNGSSNNSSLQRPPPPPPPPRSQMKNASSIASSMDKAAPSTQVTSPDETLDYGCSMNVLNPNPEPELHNEFGSDFDEMIPPFEQMEVSGAGASANVPQIPSPGIVNAPAKDWMAYCITSSGREGKDQKSGKRRIFGRNSTKHVNNDREIIRSVRQMPYTDQFGDFGLYTGQVNEDGRPDGKGSMKYDNGVFYEGTWTNGCQDQKAASQYGRIRGGFTSWQGRGNAQTKSGSVLPWNARKNDSHDPNKKVHVRGMEWTDLNGDSGRYTGEINADELPHGHGIMKYDFGLVAEGEWSNGVLKENPQDRLMAAATAPPMSSGRPIGAGMSVGPGAQGFSASASVMGSVIGSASVMGGCMPVNAAAAYPMPYGGMNMNPMMMAPQSNFTLMAQQNALMKSQAMGMYGGASVYGGGSVYGGACQVPPVQMQELHGQRGQPAAGNPPISEIKIN</sequence>
<feature type="compositionally biased region" description="Low complexity" evidence="1">
    <location>
        <begin position="29"/>
        <end position="38"/>
    </location>
</feature>
<accession>A0ABD3NBK3</accession>
<feature type="compositionally biased region" description="Gly residues" evidence="1">
    <location>
        <begin position="51"/>
        <end position="60"/>
    </location>
</feature>
<dbReference type="PANTHER" id="PTHR43215:SF14">
    <property type="entry name" value="RADIAL SPOKE HEAD 1 HOMOLOG"/>
    <property type="match status" value="1"/>
</dbReference>
<reference evidence="2 3" key="1">
    <citation type="submission" date="2024-10" db="EMBL/GenBank/DDBJ databases">
        <title>Updated reference genomes for cyclostephanoid diatoms.</title>
        <authorList>
            <person name="Roberts W.R."/>
            <person name="Alverson A.J."/>
        </authorList>
    </citation>
    <scope>NUCLEOTIDE SEQUENCE [LARGE SCALE GENOMIC DNA]</scope>
    <source>
        <strain evidence="2 3">AJA010-31</strain>
    </source>
</reference>
<feature type="region of interest" description="Disordered" evidence="1">
    <location>
        <begin position="577"/>
        <end position="642"/>
    </location>
</feature>
<feature type="compositionally biased region" description="Acidic residues" evidence="1">
    <location>
        <begin position="265"/>
        <end position="275"/>
    </location>
</feature>
<organism evidence="2 3">
    <name type="scientific">Cyclotella atomus</name>
    <dbReference type="NCBI Taxonomy" id="382360"/>
    <lineage>
        <taxon>Eukaryota</taxon>
        <taxon>Sar</taxon>
        <taxon>Stramenopiles</taxon>
        <taxon>Ochrophyta</taxon>
        <taxon>Bacillariophyta</taxon>
        <taxon>Coscinodiscophyceae</taxon>
        <taxon>Thalassiosirophycidae</taxon>
        <taxon>Stephanodiscales</taxon>
        <taxon>Stephanodiscaceae</taxon>
        <taxon>Cyclotella</taxon>
    </lineage>
</organism>
<evidence type="ECO:0000313" key="3">
    <source>
        <dbReference type="Proteomes" id="UP001530400"/>
    </source>
</evidence>
<dbReference type="AlphaFoldDB" id="A0ABD3NBK3"/>
<protein>
    <submittedName>
        <fullName evidence="2">Uncharacterized protein</fullName>
    </submittedName>
</protein>
<feature type="region of interest" description="Disordered" evidence="1">
    <location>
        <begin position="1013"/>
        <end position="1044"/>
    </location>
</feature>
<feature type="compositionally biased region" description="Low complexity" evidence="1">
    <location>
        <begin position="120"/>
        <end position="148"/>
    </location>
</feature>
<feature type="region of interest" description="Disordered" evidence="1">
    <location>
        <begin position="746"/>
        <end position="863"/>
    </location>
</feature>
<feature type="compositionally biased region" description="Basic and acidic residues" evidence="1">
    <location>
        <begin position="659"/>
        <end position="669"/>
    </location>
</feature>
<feature type="compositionally biased region" description="Basic and acidic residues" evidence="1">
    <location>
        <begin position="192"/>
        <end position="209"/>
    </location>
</feature>
<feature type="region of interest" description="Disordered" evidence="1">
    <location>
        <begin position="355"/>
        <end position="433"/>
    </location>
</feature>
<comment type="caution">
    <text evidence="2">The sequence shown here is derived from an EMBL/GenBank/DDBJ whole genome shotgun (WGS) entry which is preliminary data.</text>
</comment>
<feature type="region of interest" description="Disordered" evidence="1">
    <location>
        <begin position="1"/>
        <end position="311"/>
    </location>
</feature>
<keyword evidence="3" id="KW-1185">Reference proteome</keyword>
<feature type="compositionally biased region" description="Basic residues" evidence="1">
    <location>
        <begin position="245"/>
        <end position="258"/>
    </location>
</feature>
<feature type="compositionally biased region" description="Polar residues" evidence="1">
    <location>
        <begin position="819"/>
        <end position="828"/>
    </location>
</feature>